<dbReference type="OrthoDB" id="1875751at2759"/>
<feature type="compositionally biased region" description="Low complexity" evidence="3">
    <location>
        <begin position="326"/>
        <end position="359"/>
    </location>
</feature>
<dbReference type="InterPro" id="IPR035979">
    <property type="entry name" value="RBD_domain_sf"/>
</dbReference>
<dbReference type="SMART" id="SM00360">
    <property type="entry name" value="RRM"/>
    <property type="match status" value="2"/>
</dbReference>
<reference evidence="4" key="1">
    <citation type="submission" date="2020-11" db="EMBL/GenBank/DDBJ databases">
        <authorList>
            <person name="Tran Van P."/>
        </authorList>
    </citation>
    <scope>NUCLEOTIDE SEQUENCE</scope>
</reference>
<accession>A0A7R8ZJ33</accession>
<evidence type="ECO:0000256" key="1">
    <source>
        <dbReference type="ARBA" id="ARBA00022737"/>
    </source>
</evidence>
<protein>
    <submittedName>
        <fullName evidence="4">Uncharacterized protein</fullName>
    </submittedName>
</protein>
<evidence type="ECO:0000256" key="3">
    <source>
        <dbReference type="SAM" id="MobiDB-lite"/>
    </source>
</evidence>
<feature type="compositionally biased region" description="Pro residues" evidence="3">
    <location>
        <begin position="360"/>
        <end position="370"/>
    </location>
</feature>
<feature type="compositionally biased region" description="Pro residues" evidence="3">
    <location>
        <begin position="307"/>
        <end position="325"/>
    </location>
</feature>
<sequence length="455" mass="45110">MVNQAAGEEAGKMFVGGISLDTTEQTLTGYFSQYGQVVEALVMYNNEGRSRGFGFVTFAHPSSVEGVINSRPHVLNGRTIDPKPCVPRSEQKPAVGGGGPAVRRDDSNPKIFLGGLPHTVTESELRQFFGKYGTIMETVIMYDQERRMPRGFGFVSFKEKSACDEIVNQGYVELQGKKVEVKHAVPRPSDGGGGFGGRGGRGGDPRMGRGGRGGGMGRGGRGGGMGRGGPGGRGGGGWVGGGYGGPGGWGGPPQQGGWGGPPQPQWGGPQGGPPGGRGDGGWGAVPPAAAQSYPTQYPGMNYGAPGGGPPAQAPAGPPQQGPPPAAAGGYQQQGGYPPQGAPAVGGYPPAAPAAAVPPNYGYPPQQPPAAQPAGGAAPAGGPAATGGPPPTAYPGYGGAYGGYSAPPGGAAQGGYGVPPAAGQGYGGGGGPTRGNVSGGPEARAYHPYGRGMAAR</sequence>
<name>A0A7R8ZJ33_9CRUS</name>
<feature type="compositionally biased region" description="Gly residues" evidence="3">
    <location>
        <begin position="208"/>
        <end position="260"/>
    </location>
</feature>
<dbReference type="Gene3D" id="3.30.70.330">
    <property type="match status" value="2"/>
</dbReference>
<keyword evidence="2" id="KW-0694">RNA-binding</keyword>
<dbReference type="EMBL" id="OB660830">
    <property type="protein sequence ID" value="CAD7226444.1"/>
    <property type="molecule type" value="Genomic_DNA"/>
</dbReference>
<feature type="compositionally biased region" description="Gly residues" evidence="3">
    <location>
        <begin position="268"/>
        <end position="283"/>
    </location>
</feature>
<proteinExistence type="predicted"/>
<dbReference type="PANTHER" id="PTHR48032:SF6">
    <property type="entry name" value="RNA-BINDING (RRM_RBD_RNP MOTIFS) FAMILY PROTEIN"/>
    <property type="match status" value="1"/>
</dbReference>
<dbReference type="PROSITE" id="PS50102">
    <property type="entry name" value="RRM"/>
    <property type="match status" value="2"/>
</dbReference>
<evidence type="ECO:0000256" key="2">
    <source>
        <dbReference type="ARBA" id="ARBA00022884"/>
    </source>
</evidence>
<dbReference type="SUPFAM" id="SSF54928">
    <property type="entry name" value="RNA-binding domain, RBD"/>
    <property type="match status" value="2"/>
</dbReference>
<feature type="region of interest" description="Disordered" evidence="3">
    <location>
        <begin position="78"/>
        <end position="108"/>
    </location>
</feature>
<dbReference type="Pfam" id="PF00076">
    <property type="entry name" value="RRM_1"/>
    <property type="match status" value="2"/>
</dbReference>
<dbReference type="CDD" id="cd12325">
    <property type="entry name" value="RRM1_hnRNPA_hnRNPD_like"/>
    <property type="match status" value="1"/>
</dbReference>
<evidence type="ECO:0000313" key="4">
    <source>
        <dbReference type="EMBL" id="CAD7226444.1"/>
    </source>
</evidence>
<feature type="compositionally biased region" description="Gly residues" evidence="3">
    <location>
        <begin position="190"/>
        <end position="200"/>
    </location>
</feature>
<dbReference type="GO" id="GO:0006417">
    <property type="term" value="P:regulation of translation"/>
    <property type="evidence" value="ECO:0007669"/>
    <property type="project" value="TreeGrafter"/>
</dbReference>
<gene>
    <name evidence="4" type="ORF">CTOB1V02_LOCUS4362</name>
</gene>
<feature type="region of interest" description="Disordered" evidence="3">
    <location>
        <begin position="184"/>
        <end position="455"/>
    </location>
</feature>
<dbReference type="InterPro" id="IPR000504">
    <property type="entry name" value="RRM_dom"/>
</dbReference>
<dbReference type="AlphaFoldDB" id="A0A7R8ZJ33"/>
<dbReference type="PANTHER" id="PTHR48032">
    <property type="entry name" value="RNA-BINDING PROTEIN MUSASHI HOMOLOG RBP6"/>
    <property type="match status" value="1"/>
</dbReference>
<feature type="compositionally biased region" description="Low complexity" evidence="3">
    <location>
        <begin position="371"/>
        <end position="386"/>
    </location>
</feature>
<dbReference type="GO" id="GO:0003729">
    <property type="term" value="F:mRNA binding"/>
    <property type="evidence" value="ECO:0007669"/>
    <property type="project" value="TreeGrafter"/>
</dbReference>
<keyword evidence="1" id="KW-0677">Repeat</keyword>
<dbReference type="InterPro" id="IPR012677">
    <property type="entry name" value="Nucleotide-bd_a/b_plait_sf"/>
</dbReference>
<feature type="compositionally biased region" description="Gly residues" evidence="3">
    <location>
        <begin position="423"/>
        <end position="432"/>
    </location>
</feature>
<organism evidence="4">
    <name type="scientific">Cyprideis torosa</name>
    <dbReference type="NCBI Taxonomy" id="163714"/>
    <lineage>
        <taxon>Eukaryota</taxon>
        <taxon>Metazoa</taxon>
        <taxon>Ecdysozoa</taxon>
        <taxon>Arthropoda</taxon>
        <taxon>Crustacea</taxon>
        <taxon>Oligostraca</taxon>
        <taxon>Ostracoda</taxon>
        <taxon>Podocopa</taxon>
        <taxon>Podocopida</taxon>
        <taxon>Cytherocopina</taxon>
        <taxon>Cytheroidea</taxon>
        <taxon>Cytherideidae</taxon>
        <taxon>Cyprideis</taxon>
    </lineage>
</organism>